<feature type="region of interest" description="Disordered" evidence="3">
    <location>
        <begin position="29"/>
        <end position="108"/>
    </location>
</feature>
<feature type="compositionally biased region" description="Basic and acidic residues" evidence="3">
    <location>
        <begin position="53"/>
        <end position="68"/>
    </location>
</feature>
<feature type="compositionally biased region" description="Basic and acidic residues" evidence="3">
    <location>
        <begin position="29"/>
        <end position="45"/>
    </location>
</feature>
<protein>
    <submittedName>
        <fullName evidence="4">VP6</fullName>
    </submittedName>
</protein>
<accession>U5N3M4</accession>
<dbReference type="EMBL" id="KF310909">
    <property type="protein sequence ID" value="AGX86089.1"/>
    <property type="molecule type" value="Genomic_RNA"/>
</dbReference>
<comment type="subcellular location">
    <subcellularLocation>
        <location evidence="1">Virion</location>
    </subcellularLocation>
</comment>
<evidence type="ECO:0000256" key="2">
    <source>
        <dbReference type="ARBA" id="ARBA00022844"/>
    </source>
</evidence>
<keyword evidence="2" id="KW-0946">Virion</keyword>
<dbReference type="Pfam" id="PF01516">
    <property type="entry name" value="Orbi_VP6"/>
    <property type="match status" value="1"/>
</dbReference>
<feature type="region of interest" description="Disordered" evidence="3">
    <location>
        <begin position="148"/>
        <end position="234"/>
    </location>
</feature>
<feature type="compositionally biased region" description="Acidic residues" evidence="3">
    <location>
        <begin position="213"/>
        <end position="224"/>
    </location>
</feature>
<evidence type="ECO:0000256" key="3">
    <source>
        <dbReference type="SAM" id="MobiDB-lite"/>
    </source>
</evidence>
<evidence type="ECO:0000313" key="4">
    <source>
        <dbReference type="EMBL" id="AGX86089.1"/>
    </source>
</evidence>
<feature type="non-terminal residue" evidence="4">
    <location>
        <position position="330"/>
    </location>
</feature>
<feature type="compositionally biased region" description="Basic and acidic residues" evidence="3">
    <location>
        <begin position="148"/>
        <end position="173"/>
    </location>
</feature>
<dbReference type="InterPro" id="IPR001399">
    <property type="entry name" value="Orbi_VP6"/>
</dbReference>
<feature type="compositionally biased region" description="Basic and acidic residues" evidence="3">
    <location>
        <begin position="180"/>
        <end position="212"/>
    </location>
</feature>
<name>U5N3M4_9REOV</name>
<organism evidence="4">
    <name type="scientific">Warrego virus</name>
    <dbReference type="NCBI Taxonomy" id="40062"/>
    <lineage>
        <taxon>Viruses</taxon>
        <taxon>Riboviria</taxon>
        <taxon>Orthornavirae</taxon>
        <taxon>Duplornaviricota</taxon>
        <taxon>Resentoviricetes</taxon>
        <taxon>Reovirales</taxon>
        <taxon>Sedoreoviridae</taxon>
        <taxon>Orbivirus</taxon>
        <taxon>Orbivirus gammamitchellense</taxon>
    </lineage>
</organism>
<reference evidence="4" key="1">
    <citation type="journal article" date="2014" name="Virology">
        <title>Enhanced arbovirus surveillance with deep sequencing: Identification of novel rhabdoviruses and bunyaviruses in Australian mosquitoes.</title>
        <authorList>
            <person name="Coffey L.L."/>
            <person name="Page B.L."/>
            <person name="Greninger A.L."/>
            <person name="Herring B.L."/>
            <person name="Russell R.C."/>
            <person name="Doggett S.L."/>
            <person name="Haniotis J."/>
            <person name="Wang C."/>
            <person name="Deng X."/>
            <person name="Delwart E.L."/>
        </authorList>
    </citation>
    <scope>NUCLEOTIDE SEQUENCE</scope>
    <source>
        <strain evidence="4">948</strain>
    </source>
</reference>
<dbReference type="GO" id="GO:0019028">
    <property type="term" value="C:viral capsid"/>
    <property type="evidence" value="ECO:0007669"/>
    <property type="project" value="InterPro"/>
</dbReference>
<evidence type="ECO:0000256" key="1">
    <source>
        <dbReference type="ARBA" id="ARBA00004328"/>
    </source>
</evidence>
<proteinExistence type="predicted"/>
<sequence>MSSAVLLAPGDVIKASTTELKERQITYHLKEWDEEKGEATEKAENTDGLGSGGKEEKEKDADSKEGDKQGATGDKQGVNNTGCQRGEEKKSGTVESTAGIKDGNGKAGNYVVLTEDISKLIQQKYGTNVDVFKEGTTKTVLYLEKHVQKELNMDREQTAEQQERVRDAREWIKRQKGKKKDNMRIKKQQKGKEKGRKEEKNKKSKKEGKENKDEEVENNEEEETSEKKEGNEEQVGDEGIITILSVKKLLSLIGANENKREIVSARSVGVRLVSNAIEDVKQATAYFTSSTGDPNWKEVARKAAENPNIMAYVSKSDDPKKEMLHLIDHL</sequence>
<dbReference type="GO" id="GO:0005198">
    <property type="term" value="F:structural molecule activity"/>
    <property type="evidence" value="ECO:0007669"/>
    <property type="project" value="InterPro"/>
</dbReference>
<dbReference type="PRINTS" id="PR00902">
    <property type="entry name" value="VP6CAPSID"/>
</dbReference>